<sequence length="284" mass="32949">MPHWHKSVNLCIRSQIRSKLIRLMQINNADVLRSLKEAILHIACEGMSDVLSTVNTNLDRIELNTATTISLFNANDTKAIVNALKTYLARTRMMTFHYSAAFSYLDEETGALTSANSVKICNHVRQTLDSTKNRLDNFSQTLMATMSIIESQRGIREAESVGKLTELAFFFIPITFIASLFGMNVVVGHLSRIYLSILSNATSKEFEGNLTWRIWAVTSVCCMILSYMALFRRMFWKWFPTPSAVHERLLPYLLLLLLRWYDIRELCQGWIRRRWIKICTYWER</sequence>
<comment type="subcellular location">
    <subcellularLocation>
        <location evidence="1">Cell membrane</location>
        <topology evidence="1">Multi-pass membrane protein</topology>
    </subcellularLocation>
</comment>
<evidence type="ECO:0000256" key="5">
    <source>
        <dbReference type="SAM" id="Phobius"/>
    </source>
</evidence>
<evidence type="ECO:0000256" key="2">
    <source>
        <dbReference type="ARBA" id="ARBA00022692"/>
    </source>
</evidence>
<comment type="caution">
    <text evidence="6">The sequence shown here is derived from an EMBL/GenBank/DDBJ whole genome shotgun (WGS) entry which is preliminary data.</text>
</comment>
<dbReference type="InterPro" id="IPR045863">
    <property type="entry name" value="CorA_TM1_TM2"/>
</dbReference>
<evidence type="ECO:0000256" key="1">
    <source>
        <dbReference type="ARBA" id="ARBA00004651"/>
    </source>
</evidence>
<dbReference type="Pfam" id="PF01544">
    <property type="entry name" value="CorA"/>
    <property type="match status" value="1"/>
</dbReference>
<evidence type="ECO:0000256" key="3">
    <source>
        <dbReference type="ARBA" id="ARBA00022989"/>
    </source>
</evidence>
<dbReference type="RefSeq" id="XP_045963091.1">
    <property type="nucleotide sequence ID" value="XM_046095686.1"/>
</dbReference>
<dbReference type="GO" id="GO:0005886">
    <property type="term" value="C:plasma membrane"/>
    <property type="evidence" value="ECO:0007669"/>
    <property type="project" value="UniProtKB-SubCell"/>
</dbReference>
<dbReference type="GO" id="GO:0015095">
    <property type="term" value="F:magnesium ion transmembrane transporter activity"/>
    <property type="evidence" value="ECO:0007669"/>
    <property type="project" value="TreeGrafter"/>
</dbReference>
<dbReference type="GO" id="GO:0015087">
    <property type="term" value="F:cobalt ion transmembrane transporter activity"/>
    <property type="evidence" value="ECO:0007669"/>
    <property type="project" value="TreeGrafter"/>
</dbReference>
<keyword evidence="4 5" id="KW-0472">Membrane</keyword>
<accession>A0A9P8UV89</accession>
<reference evidence="6" key="1">
    <citation type="journal article" date="2021" name="Nat. Commun.">
        <title>Genetic determinants of endophytism in the Arabidopsis root mycobiome.</title>
        <authorList>
            <person name="Mesny F."/>
            <person name="Miyauchi S."/>
            <person name="Thiergart T."/>
            <person name="Pickel B."/>
            <person name="Atanasova L."/>
            <person name="Karlsson M."/>
            <person name="Huettel B."/>
            <person name="Barry K.W."/>
            <person name="Haridas S."/>
            <person name="Chen C."/>
            <person name="Bauer D."/>
            <person name="Andreopoulos W."/>
            <person name="Pangilinan J."/>
            <person name="LaButti K."/>
            <person name="Riley R."/>
            <person name="Lipzen A."/>
            <person name="Clum A."/>
            <person name="Drula E."/>
            <person name="Henrissat B."/>
            <person name="Kohler A."/>
            <person name="Grigoriev I.V."/>
            <person name="Martin F.M."/>
            <person name="Hacquard S."/>
        </authorList>
    </citation>
    <scope>NUCLEOTIDE SEQUENCE</scope>
    <source>
        <strain evidence="6">MPI-SDFR-AT-0073</strain>
    </source>
</reference>
<evidence type="ECO:0000256" key="4">
    <source>
        <dbReference type="ARBA" id="ARBA00023136"/>
    </source>
</evidence>
<dbReference type="GO" id="GO:0000287">
    <property type="term" value="F:magnesium ion binding"/>
    <property type="evidence" value="ECO:0007669"/>
    <property type="project" value="TreeGrafter"/>
</dbReference>
<dbReference type="GeneID" id="70124579"/>
<organism evidence="6 7">
    <name type="scientific">Truncatella angustata</name>
    <dbReference type="NCBI Taxonomy" id="152316"/>
    <lineage>
        <taxon>Eukaryota</taxon>
        <taxon>Fungi</taxon>
        <taxon>Dikarya</taxon>
        <taxon>Ascomycota</taxon>
        <taxon>Pezizomycotina</taxon>
        <taxon>Sordariomycetes</taxon>
        <taxon>Xylariomycetidae</taxon>
        <taxon>Amphisphaeriales</taxon>
        <taxon>Sporocadaceae</taxon>
        <taxon>Truncatella</taxon>
    </lineage>
</organism>
<dbReference type="EMBL" id="JAGPXC010000001">
    <property type="protein sequence ID" value="KAH6658960.1"/>
    <property type="molecule type" value="Genomic_DNA"/>
</dbReference>
<proteinExistence type="predicted"/>
<feature type="transmembrane region" description="Helical" evidence="5">
    <location>
        <begin position="210"/>
        <end position="230"/>
    </location>
</feature>
<dbReference type="PANTHER" id="PTHR46494">
    <property type="entry name" value="CORA FAMILY METAL ION TRANSPORTER (EUROFUNG)"/>
    <property type="match status" value="1"/>
</dbReference>
<name>A0A9P8UV89_9PEZI</name>
<feature type="transmembrane region" description="Helical" evidence="5">
    <location>
        <begin position="167"/>
        <end position="190"/>
    </location>
</feature>
<protein>
    <submittedName>
        <fullName evidence="6">Uncharacterized protein</fullName>
    </submittedName>
</protein>
<keyword evidence="2 5" id="KW-0812">Transmembrane</keyword>
<keyword evidence="3 5" id="KW-1133">Transmembrane helix</keyword>
<dbReference type="InterPro" id="IPR002523">
    <property type="entry name" value="MgTranspt_CorA/ZnTranspt_ZntB"/>
</dbReference>
<dbReference type="SUPFAM" id="SSF144083">
    <property type="entry name" value="Magnesium transport protein CorA, transmembrane region"/>
    <property type="match status" value="1"/>
</dbReference>
<evidence type="ECO:0000313" key="7">
    <source>
        <dbReference type="Proteomes" id="UP000758603"/>
    </source>
</evidence>
<keyword evidence="7" id="KW-1185">Reference proteome</keyword>
<dbReference type="AlphaFoldDB" id="A0A9P8UV89"/>
<dbReference type="PANTHER" id="PTHR46494:SF1">
    <property type="entry name" value="CORA FAMILY METAL ION TRANSPORTER (EUROFUNG)"/>
    <property type="match status" value="1"/>
</dbReference>
<gene>
    <name evidence="6" type="ORF">BKA67DRAFT_2412</name>
</gene>
<dbReference type="GO" id="GO:0050897">
    <property type="term" value="F:cobalt ion binding"/>
    <property type="evidence" value="ECO:0007669"/>
    <property type="project" value="TreeGrafter"/>
</dbReference>
<dbReference type="Gene3D" id="1.20.58.340">
    <property type="entry name" value="Magnesium transport protein CorA, transmembrane region"/>
    <property type="match status" value="1"/>
</dbReference>
<evidence type="ECO:0000313" key="6">
    <source>
        <dbReference type="EMBL" id="KAH6658960.1"/>
    </source>
</evidence>
<dbReference type="Proteomes" id="UP000758603">
    <property type="component" value="Unassembled WGS sequence"/>
</dbReference>
<dbReference type="OrthoDB" id="4772757at2759"/>